<evidence type="ECO:0000313" key="3">
    <source>
        <dbReference type="Proteomes" id="UP000184275"/>
    </source>
</evidence>
<feature type="domain" description="IrrE N-terminal-like" evidence="1">
    <location>
        <begin position="99"/>
        <end position="222"/>
    </location>
</feature>
<name>A0A1M6PXV6_9BACT</name>
<sequence>MLKIDRIIDYSGFSKDSNGVFYLSESDLDKVAENIILQLDATFLFEPRPIPVLDWIEDGVFGNKYDYKDLVVPKAFGLTSFHDDAVFARDSESGLLVPIKVEANTILLNDTLPETQLRFTGGHEVTHFVIHPYYFAEKRMAVAANFGYGKIIPFTPESYWLEWQANYGSASLLMPNRALKIVASDFVQENEILNEQDSNFWPLVHKVAEVFNVSKFAAGIRLRQQKYITNYPDY</sequence>
<reference evidence="3" key="1">
    <citation type="submission" date="2016-11" db="EMBL/GenBank/DDBJ databases">
        <authorList>
            <person name="Varghese N."/>
            <person name="Submissions S."/>
        </authorList>
    </citation>
    <scope>NUCLEOTIDE SEQUENCE [LARGE SCALE GENOMIC DNA]</scope>
    <source>
        <strain evidence="3">UWOS</strain>
    </source>
</reference>
<organism evidence="2 3">
    <name type="scientific">Fibrobacter intestinalis</name>
    <dbReference type="NCBI Taxonomy" id="28122"/>
    <lineage>
        <taxon>Bacteria</taxon>
        <taxon>Pseudomonadati</taxon>
        <taxon>Fibrobacterota</taxon>
        <taxon>Fibrobacteria</taxon>
        <taxon>Fibrobacterales</taxon>
        <taxon>Fibrobacteraceae</taxon>
        <taxon>Fibrobacter</taxon>
    </lineage>
</organism>
<proteinExistence type="predicted"/>
<dbReference type="Gene3D" id="1.10.10.2910">
    <property type="match status" value="1"/>
</dbReference>
<keyword evidence="3" id="KW-1185">Reference proteome</keyword>
<dbReference type="RefSeq" id="WP_073301817.1">
    <property type="nucleotide sequence ID" value="NZ_FRAW01000001.1"/>
</dbReference>
<evidence type="ECO:0000259" key="1">
    <source>
        <dbReference type="Pfam" id="PF06114"/>
    </source>
</evidence>
<dbReference type="Proteomes" id="UP000184275">
    <property type="component" value="Unassembled WGS sequence"/>
</dbReference>
<gene>
    <name evidence="2" type="ORF">SAMN05720469_101167</name>
</gene>
<dbReference type="InterPro" id="IPR010359">
    <property type="entry name" value="IrrE_HExxH"/>
</dbReference>
<protein>
    <recommendedName>
        <fullName evidence="1">IrrE N-terminal-like domain-containing protein</fullName>
    </recommendedName>
</protein>
<accession>A0A1M6PXV6</accession>
<dbReference type="AlphaFoldDB" id="A0A1M6PXV6"/>
<dbReference type="EMBL" id="FRAW01000001">
    <property type="protein sequence ID" value="SHK12768.1"/>
    <property type="molecule type" value="Genomic_DNA"/>
</dbReference>
<evidence type="ECO:0000313" key="2">
    <source>
        <dbReference type="EMBL" id="SHK12768.1"/>
    </source>
</evidence>
<dbReference type="Pfam" id="PF06114">
    <property type="entry name" value="Peptidase_M78"/>
    <property type="match status" value="1"/>
</dbReference>